<dbReference type="InterPro" id="IPR036513">
    <property type="entry name" value="STAS_dom_sf"/>
</dbReference>
<feature type="region of interest" description="Disordered" evidence="1">
    <location>
        <begin position="111"/>
        <end position="145"/>
    </location>
</feature>
<dbReference type="Proteomes" id="UP000252004">
    <property type="component" value="Chromosome"/>
</dbReference>
<keyword evidence="3" id="KW-1185">Reference proteome</keyword>
<protein>
    <submittedName>
        <fullName evidence="2">Anti-sigma factor antagonist</fullName>
    </submittedName>
</protein>
<accession>A0A344U018</accession>
<dbReference type="KEGG" id="sgz:C0216_12930"/>
<dbReference type="AlphaFoldDB" id="A0A344U018"/>
<reference evidence="2 3" key="1">
    <citation type="submission" date="2018-01" db="EMBL/GenBank/DDBJ databases">
        <title>Draft genome Sequence of streptomyces globosus LZH-48.</title>
        <authorList>
            <person name="Ran K."/>
            <person name="Li Z."/>
            <person name="Wei S."/>
            <person name="Dong R."/>
        </authorList>
    </citation>
    <scope>NUCLEOTIDE SEQUENCE [LARGE SCALE GENOMIC DNA]</scope>
    <source>
        <strain evidence="2 3">LZH-48</strain>
    </source>
</reference>
<dbReference type="EMBL" id="CP030862">
    <property type="protein sequence ID" value="AXE24239.1"/>
    <property type="molecule type" value="Genomic_DNA"/>
</dbReference>
<dbReference type="Gene3D" id="3.30.750.24">
    <property type="entry name" value="STAS domain"/>
    <property type="match status" value="1"/>
</dbReference>
<dbReference type="SUPFAM" id="SSF52091">
    <property type="entry name" value="SpoIIaa-like"/>
    <property type="match status" value="1"/>
</dbReference>
<evidence type="ECO:0000313" key="3">
    <source>
        <dbReference type="Proteomes" id="UP000252004"/>
    </source>
</evidence>
<name>A0A344U018_9ACTN</name>
<evidence type="ECO:0000313" key="2">
    <source>
        <dbReference type="EMBL" id="AXE24239.1"/>
    </source>
</evidence>
<proteinExistence type="predicted"/>
<dbReference type="OrthoDB" id="3873054at2"/>
<dbReference type="RefSeq" id="WP_114055421.1">
    <property type="nucleotide sequence ID" value="NZ_CP030862.1"/>
</dbReference>
<sequence length="145" mass="14510">MTIEWRYTTHDGLGVLSLAGYLGADATARFTGAVGWAEARGSGPLILDLTQLLGWSVGGQLAVAQAARRLAAAGRTLELAAIPADGSLVPDAGEPAVPVHCDLSAALAAHHGAVPTPPGQGKAAGRKGHTGRRPGSQAPAAPTLL</sequence>
<organism evidence="2 3">
    <name type="scientific">Streptomyces globosus</name>
    <dbReference type="NCBI Taxonomy" id="68209"/>
    <lineage>
        <taxon>Bacteria</taxon>
        <taxon>Bacillati</taxon>
        <taxon>Actinomycetota</taxon>
        <taxon>Actinomycetes</taxon>
        <taxon>Kitasatosporales</taxon>
        <taxon>Streptomycetaceae</taxon>
        <taxon>Streptomyces</taxon>
    </lineage>
</organism>
<evidence type="ECO:0000256" key="1">
    <source>
        <dbReference type="SAM" id="MobiDB-lite"/>
    </source>
</evidence>
<gene>
    <name evidence="2" type="ORF">C0216_12930</name>
</gene>